<proteinExistence type="predicted"/>
<feature type="region of interest" description="Disordered" evidence="1">
    <location>
        <begin position="1"/>
        <end position="57"/>
    </location>
</feature>
<feature type="non-terminal residue" evidence="2">
    <location>
        <position position="57"/>
    </location>
</feature>
<dbReference type="AlphaFoldDB" id="A0A392V6Q0"/>
<keyword evidence="3" id="KW-1185">Reference proteome</keyword>
<dbReference type="Proteomes" id="UP000265520">
    <property type="component" value="Unassembled WGS sequence"/>
</dbReference>
<sequence>MVNAEASVPDQNVVPETPEQDVMPDKEKSPGQGVVGIETDVNTGVLSKSNENLETAS</sequence>
<organism evidence="2 3">
    <name type="scientific">Trifolium medium</name>
    <dbReference type="NCBI Taxonomy" id="97028"/>
    <lineage>
        <taxon>Eukaryota</taxon>
        <taxon>Viridiplantae</taxon>
        <taxon>Streptophyta</taxon>
        <taxon>Embryophyta</taxon>
        <taxon>Tracheophyta</taxon>
        <taxon>Spermatophyta</taxon>
        <taxon>Magnoliopsida</taxon>
        <taxon>eudicotyledons</taxon>
        <taxon>Gunneridae</taxon>
        <taxon>Pentapetalae</taxon>
        <taxon>rosids</taxon>
        <taxon>fabids</taxon>
        <taxon>Fabales</taxon>
        <taxon>Fabaceae</taxon>
        <taxon>Papilionoideae</taxon>
        <taxon>50 kb inversion clade</taxon>
        <taxon>NPAAA clade</taxon>
        <taxon>Hologalegina</taxon>
        <taxon>IRL clade</taxon>
        <taxon>Trifolieae</taxon>
        <taxon>Trifolium</taxon>
    </lineage>
</organism>
<evidence type="ECO:0000256" key="1">
    <source>
        <dbReference type="SAM" id="MobiDB-lite"/>
    </source>
</evidence>
<dbReference type="EMBL" id="LXQA011048240">
    <property type="protein sequence ID" value="MCI82631.1"/>
    <property type="molecule type" value="Genomic_DNA"/>
</dbReference>
<accession>A0A392V6Q0</accession>
<feature type="compositionally biased region" description="Polar residues" evidence="1">
    <location>
        <begin position="40"/>
        <end position="57"/>
    </location>
</feature>
<evidence type="ECO:0000313" key="3">
    <source>
        <dbReference type="Proteomes" id="UP000265520"/>
    </source>
</evidence>
<comment type="caution">
    <text evidence="2">The sequence shown here is derived from an EMBL/GenBank/DDBJ whole genome shotgun (WGS) entry which is preliminary data.</text>
</comment>
<reference evidence="2 3" key="1">
    <citation type="journal article" date="2018" name="Front. Plant Sci.">
        <title>Red Clover (Trifolium pratense) and Zigzag Clover (T. medium) - A Picture of Genomic Similarities and Differences.</title>
        <authorList>
            <person name="Dluhosova J."/>
            <person name="Istvanek J."/>
            <person name="Nedelnik J."/>
            <person name="Repkova J."/>
        </authorList>
    </citation>
    <scope>NUCLEOTIDE SEQUENCE [LARGE SCALE GENOMIC DNA]</scope>
    <source>
        <strain evidence="3">cv. 10/8</strain>
        <tissue evidence="2">Leaf</tissue>
    </source>
</reference>
<protein>
    <submittedName>
        <fullName evidence="2">Uncharacterized protein</fullName>
    </submittedName>
</protein>
<evidence type="ECO:0000313" key="2">
    <source>
        <dbReference type="EMBL" id="MCI82631.1"/>
    </source>
</evidence>
<name>A0A392V6Q0_9FABA</name>